<name>A0A926E9L0_9FIRM</name>
<dbReference type="PANTHER" id="PTHR24221:SF654">
    <property type="entry name" value="ATP-BINDING CASSETTE SUB-FAMILY B MEMBER 6"/>
    <property type="match status" value="1"/>
</dbReference>
<feature type="transmembrane region" description="Helical" evidence="9">
    <location>
        <begin position="160"/>
        <end position="179"/>
    </location>
</feature>
<keyword evidence="13" id="KW-1185">Reference proteome</keyword>
<dbReference type="InterPro" id="IPR027417">
    <property type="entry name" value="P-loop_NTPase"/>
</dbReference>
<dbReference type="InterPro" id="IPR011527">
    <property type="entry name" value="ABC1_TM_dom"/>
</dbReference>
<comment type="subcellular location">
    <subcellularLocation>
        <location evidence="1">Cell membrane</location>
        <topology evidence="1">Multi-pass membrane protein</topology>
    </subcellularLocation>
</comment>
<keyword evidence="3" id="KW-1003">Cell membrane</keyword>
<comment type="caution">
    <text evidence="12">The sequence shown here is derived from an EMBL/GenBank/DDBJ whole genome shotgun (WGS) entry which is preliminary data.</text>
</comment>
<evidence type="ECO:0000256" key="4">
    <source>
        <dbReference type="ARBA" id="ARBA00022692"/>
    </source>
</evidence>
<dbReference type="InterPro" id="IPR036640">
    <property type="entry name" value="ABC1_TM_sf"/>
</dbReference>
<dbReference type="PROSITE" id="PS50929">
    <property type="entry name" value="ABC_TM1F"/>
    <property type="match status" value="1"/>
</dbReference>
<feature type="transmembrane region" description="Helical" evidence="9">
    <location>
        <begin position="21"/>
        <end position="41"/>
    </location>
</feature>
<dbReference type="PROSITE" id="PS50893">
    <property type="entry name" value="ABC_TRANSPORTER_2"/>
    <property type="match status" value="1"/>
</dbReference>
<keyword evidence="5" id="KW-0547">Nucleotide-binding</keyword>
<dbReference type="FunFam" id="3.40.50.300:FF:000221">
    <property type="entry name" value="Multidrug ABC transporter ATP-binding protein"/>
    <property type="match status" value="1"/>
</dbReference>
<feature type="transmembrane region" description="Helical" evidence="9">
    <location>
        <begin position="276"/>
        <end position="296"/>
    </location>
</feature>
<proteinExistence type="predicted"/>
<accession>A0A926E9L0</accession>
<evidence type="ECO:0000259" key="11">
    <source>
        <dbReference type="PROSITE" id="PS50929"/>
    </source>
</evidence>
<dbReference type="RefSeq" id="WP_187525059.1">
    <property type="nucleotide sequence ID" value="NZ_JACRTA010000001.1"/>
</dbReference>
<dbReference type="Pfam" id="PF00664">
    <property type="entry name" value="ABC_membrane"/>
    <property type="match status" value="1"/>
</dbReference>
<dbReference type="SMART" id="SM00382">
    <property type="entry name" value="AAA"/>
    <property type="match status" value="1"/>
</dbReference>
<dbReference type="InterPro" id="IPR003439">
    <property type="entry name" value="ABC_transporter-like_ATP-bd"/>
</dbReference>
<feature type="transmembrane region" description="Helical" evidence="9">
    <location>
        <begin position="244"/>
        <end position="264"/>
    </location>
</feature>
<dbReference type="InterPro" id="IPR003593">
    <property type="entry name" value="AAA+_ATPase"/>
</dbReference>
<dbReference type="Gene3D" id="1.20.1560.10">
    <property type="entry name" value="ABC transporter type 1, transmembrane domain"/>
    <property type="match status" value="1"/>
</dbReference>
<dbReference type="InterPro" id="IPR039421">
    <property type="entry name" value="Type_1_exporter"/>
</dbReference>
<dbReference type="Gene3D" id="3.40.50.300">
    <property type="entry name" value="P-loop containing nucleotide triphosphate hydrolases"/>
    <property type="match status" value="1"/>
</dbReference>
<evidence type="ECO:0000256" key="3">
    <source>
        <dbReference type="ARBA" id="ARBA00022475"/>
    </source>
</evidence>
<evidence type="ECO:0000256" key="2">
    <source>
        <dbReference type="ARBA" id="ARBA00022448"/>
    </source>
</evidence>
<evidence type="ECO:0000256" key="5">
    <source>
        <dbReference type="ARBA" id="ARBA00022741"/>
    </source>
</evidence>
<keyword evidence="2" id="KW-0813">Transport</keyword>
<feature type="transmembrane region" description="Helical" evidence="9">
    <location>
        <begin position="53"/>
        <end position="74"/>
    </location>
</feature>
<keyword evidence="4 9" id="KW-0812">Transmembrane</keyword>
<feature type="domain" description="ABC transporter" evidence="10">
    <location>
        <begin position="332"/>
        <end position="565"/>
    </location>
</feature>
<dbReference type="GO" id="GO:0005524">
    <property type="term" value="F:ATP binding"/>
    <property type="evidence" value="ECO:0007669"/>
    <property type="project" value="UniProtKB-KW"/>
</dbReference>
<dbReference type="InterPro" id="IPR017871">
    <property type="entry name" value="ABC_transporter-like_CS"/>
</dbReference>
<organism evidence="12 13">
    <name type="scientific">Lentihominibacter hominis</name>
    <dbReference type="NCBI Taxonomy" id="2763645"/>
    <lineage>
        <taxon>Bacteria</taxon>
        <taxon>Bacillati</taxon>
        <taxon>Bacillota</taxon>
        <taxon>Clostridia</taxon>
        <taxon>Peptostreptococcales</taxon>
        <taxon>Anaerovoracaceae</taxon>
        <taxon>Lentihominibacter</taxon>
    </lineage>
</organism>
<dbReference type="Pfam" id="PF00005">
    <property type="entry name" value="ABC_tran"/>
    <property type="match status" value="1"/>
</dbReference>
<dbReference type="SUPFAM" id="SSF90123">
    <property type="entry name" value="ABC transporter transmembrane region"/>
    <property type="match status" value="1"/>
</dbReference>
<dbReference type="Proteomes" id="UP000610862">
    <property type="component" value="Unassembled WGS sequence"/>
</dbReference>
<evidence type="ECO:0000259" key="10">
    <source>
        <dbReference type="PROSITE" id="PS50893"/>
    </source>
</evidence>
<dbReference type="AlphaFoldDB" id="A0A926E9L0"/>
<sequence length="585" mass="65119">MFNKVLEYAGSYRNRTILSGIVILLAVLLQVLPFLFVYRIIKPLIMGEAISFGYITVCIAGVCICLVLHALLYVKGLSMSHDAAYNILMRLRIYLQRRLENLPMGRIQEKGTGSLKRMFVDDVDSIEMLLAHALPEGLGNVAVPVMVYISLFAVDWKLALLSMASLPIGMAAMCVMYAIGSKDMSNYYKAGKVMNNTIIEYINGMEVVKVFNKDGDSYKRYEKDIKNYRDFTLGWYKACWPWMAVYNSVLPSTLILTLPLGSWFVLRGYSALPDLILVMCLSLSIGIPLLKALSFIPSLPQINYKISALENLMNEEPLKQTDRDFNGDGLTIRFTDVAFSYEKKLVADHINMVIKEGQKVALVGESGSGKSTLAKLLVHYYDPDRGAITIGGQDLRNMSLEALTQIISYVDQDQYLFNTSIFENIKIGCPSASREQVIEAAEKAQCMEFIDKFPQGIDTLSGSGGRKLSGGQRQRIALARAILKNAPIVVLDEAMAFADPENEDKLEKAISEAVKGKTLIVIAHRLQSVKNADMIYMMEKGYIAGAGTHDQLIRECPSYEKLWQAALESADWKTTTAGKDGKRNA</sequence>
<evidence type="ECO:0000256" key="1">
    <source>
        <dbReference type="ARBA" id="ARBA00004651"/>
    </source>
</evidence>
<dbReference type="GO" id="GO:0140359">
    <property type="term" value="F:ABC-type transporter activity"/>
    <property type="evidence" value="ECO:0007669"/>
    <property type="project" value="InterPro"/>
</dbReference>
<evidence type="ECO:0000256" key="7">
    <source>
        <dbReference type="ARBA" id="ARBA00022989"/>
    </source>
</evidence>
<keyword evidence="7 9" id="KW-1133">Transmembrane helix</keyword>
<feature type="domain" description="ABC transmembrane type-1" evidence="11">
    <location>
        <begin position="17"/>
        <end position="301"/>
    </location>
</feature>
<keyword evidence="8 9" id="KW-0472">Membrane</keyword>
<dbReference type="GO" id="GO:0005886">
    <property type="term" value="C:plasma membrane"/>
    <property type="evidence" value="ECO:0007669"/>
    <property type="project" value="UniProtKB-SubCell"/>
</dbReference>
<evidence type="ECO:0000256" key="6">
    <source>
        <dbReference type="ARBA" id="ARBA00022840"/>
    </source>
</evidence>
<evidence type="ECO:0000313" key="12">
    <source>
        <dbReference type="EMBL" id="MBC8568001.1"/>
    </source>
</evidence>
<evidence type="ECO:0000313" key="13">
    <source>
        <dbReference type="Proteomes" id="UP000610862"/>
    </source>
</evidence>
<gene>
    <name evidence="12" type="ORF">H8692_04365</name>
</gene>
<keyword evidence="6 12" id="KW-0067">ATP-binding</keyword>
<evidence type="ECO:0000256" key="8">
    <source>
        <dbReference type="ARBA" id="ARBA00023136"/>
    </source>
</evidence>
<feature type="transmembrane region" description="Helical" evidence="9">
    <location>
        <begin position="137"/>
        <end position="154"/>
    </location>
</feature>
<dbReference type="PANTHER" id="PTHR24221">
    <property type="entry name" value="ATP-BINDING CASSETTE SUB-FAMILY B"/>
    <property type="match status" value="1"/>
</dbReference>
<dbReference type="PROSITE" id="PS00211">
    <property type="entry name" value="ABC_TRANSPORTER_1"/>
    <property type="match status" value="1"/>
</dbReference>
<reference evidence="12" key="1">
    <citation type="submission" date="2020-08" db="EMBL/GenBank/DDBJ databases">
        <title>Genome public.</title>
        <authorList>
            <person name="Liu C."/>
            <person name="Sun Q."/>
        </authorList>
    </citation>
    <scope>NUCLEOTIDE SEQUENCE</scope>
    <source>
        <strain evidence="12">NSJ-24</strain>
    </source>
</reference>
<protein>
    <submittedName>
        <fullName evidence="12">ABC transporter ATP-binding protein</fullName>
    </submittedName>
</protein>
<dbReference type="GO" id="GO:0016887">
    <property type="term" value="F:ATP hydrolysis activity"/>
    <property type="evidence" value="ECO:0007669"/>
    <property type="project" value="InterPro"/>
</dbReference>
<dbReference type="EMBL" id="JACRTA010000001">
    <property type="protein sequence ID" value="MBC8568001.1"/>
    <property type="molecule type" value="Genomic_DNA"/>
</dbReference>
<dbReference type="SUPFAM" id="SSF52540">
    <property type="entry name" value="P-loop containing nucleoside triphosphate hydrolases"/>
    <property type="match status" value="1"/>
</dbReference>
<evidence type="ECO:0000256" key="9">
    <source>
        <dbReference type="SAM" id="Phobius"/>
    </source>
</evidence>